<dbReference type="Pfam" id="PF21307">
    <property type="entry name" value="Glyco_hydro_95_C"/>
    <property type="match status" value="1"/>
</dbReference>
<feature type="domain" description="Glycosyl hydrolase family 95 N-terminal" evidence="2">
    <location>
        <begin position="37"/>
        <end position="280"/>
    </location>
</feature>
<dbReference type="Gene3D" id="1.50.10.10">
    <property type="match status" value="1"/>
</dbReference>
<dbReference type="InterPro" id="IPR012341">
    <property type="entry name" value="6hp_glycosidase-like_sf"/>
</dbReference>
<dbReference type="PIRSF" id="PIRSF007663">
    <property type="entry name" value="UCP007663"/>
    <property type="match status" value="1"/>
</dbReference>
<proteinExistence type="predicted"/>
<reference evidence="5 6" key="1">
    <citation type="submission" date="2017-10" db="EMBL/GenBank/DDBJ databases">
        <title>Paenichitinophaga pekingensis gen. nov., sp. nov., isolated from activated sludge.</title>
        <authorList>
            <person name="Jin D."/>
            <person name="Kong X."/>
            <person name="Deng Y."/>
            <person name="Bai Z."/>
        </authorList>
    </citation>
    <scope>NUCLEOTIDE SEQUENCE [LARGE SCALE GENOMIC DNA]</scope>
    <source>
        <strain evidence="5 6">13</strain>
    </source>
</reference>
<keyword evidence="1" id="KW-0732">Signal</keyword>
<dbReference type="SUPFAM" id="SSF48208">
    <property type="entry name" value="Six-hairpin glycosidases"/>
    <property type="match status" value="1"/>
</dbReference>
<sequence>MKIKNAIRVLSCWILSTSVFGTPVVWGQQKIDPSNTLFFKEPAQHFYEALPLGNGSLGALVFGGPNHDRIVLNEKTLWSGGVQDPDRENAYQSLAKIQEYLIAGDNKSAQDLLQKNFVAKGQGSGFGNGANVPYGCYQVLADCFIDWKDTTNAYTNYKRYLYLDSSIVITSWERDGIKFQQDIFSSIPAKVIAIKLKASEKGALNFTVGLHRKEHAKVSASGNQVTLDGQLPNGDKAGMKFASVLKASLKSGQIKVVSDKLEISNADEVLLIIGAATDYNIKNVAKPGPKPLPQVMRDVKKASKETFDKLFVEHLSRFKYYYDKASFKLNASEPGTGALSTPERLVRYADNNDDPQLPVLYYNFGRYLLISSSLPGSLPANLQGIWAEEYQTPWNGDYHLNINIQMNYWLAEANGLGDLTLPLHEFTRSLVEPGKKTAKAYYDAPGWVAHVIANPWGFTAPGEGAGWGSTLTGGAWLTEHIWEHYNFTRDTDFLKKYYPVLKEAALFFSSILIEEPKHHWLVTAPSNSPENTYVMPNGFKGQTCMGPTMDMQICRELFNNTIQAAAILNVDSKFSERLKNIIPRLAPNQIGAAGDLNEWLDDWADGEPQHRHVSHLYGLHPYDEITTWDTPELAKAVKETLRQRGDGGTGWSKAWKINFWARLGDGDHALKLLHQLLHPVAIPGNHIQYSGGGTYANLFCAHPPFQIDGNLGGTAGITEMLLQSQGKNQTIRILPALPTQASWQAGSVKGLRARGAFQLDFNWANGQLQKGDIYSLKGNECSLYLPENFYVIDEDNEIMAKKVPYARIVTFPTQSLKHYKIISEFER</sequence>
<dbReference type="Pfam" id="PF14498">
    <property type="entry name" value="Glyco_hyd_65N_2"/>
    <property type="match status" value="1"/>
</dbReference>
<gene>
    <name evidence="5" type="ORF">COR50_00905</name>
</gene>
<dbReference type="GO" id="GO:0004560">
    <property type="term" value="F:alpha-L-fucosidase activity"/>
    <property type="evidence" value="ECO:0007669"/>
    <property type="project" value="InterPro"/>
</dbReference>
<dbReference type="InterPro" id="IPR027414">
    <property type="entry name" value="GH95_N_dom"/>
</dbReference>
<dbReference type="InterPro" id="IPR049053">
    <property type="entry name" value="AFCA-like_C"/>
</dbReference>
<keyword evidence="6" id="KW-1185">Reference proteome</keyword>
<evidence type="ECO:0000256" key="1">
    <source>
        <dbReference type="SAM" id="SignalP"/>
    </source>
</evidence>
<organism evidence="5 6">
    <name type="scientific">Chitinophaga caeni</name>
    <dbReference type="NCBI Taxonomy" id="2029983"/>
    <lineage>
        <taxon>Bacteria</taxon>
        <taxon>Pseudomonadati</taxon>
        <taxon>Bacteroidota</taxon>
        <taxon>Chitinophagia</taxon>
        <taxon>Chitinophagales</taxon>
        <taxon>Chitinophagaceae</taxon>
        <taxon>Chitinophaga</taxon>
    </lineage>
</organism>
<dbReference type="OrthoDB" id="9768507at2"/>
<dbReference type="Pfam" id="PF22124">
    <property type="entry name" value="Glyco_hydro_95_cat"/>
    <property type="match status" value="1"/>
</dbReference>
<dbReference type="PANTHER" id="PTHR31084">
    <property type="entry name" value="ALPHA-L-FUCOSIDASE 2"/>
    <property type="match status" value="1"/>
</dbReference>
<feature type="domain" description="Alpha fucosidase A-like C-terminal" evidence="3">
    <location>
        <begin position="725"/>
        <end position="821"/>
    </location>
</feature>
<evidence type="ECO:0000259" key="3">
    <source>
        <dbReference type="Pfam" id="PF21307"/>
    </source>
</evidence>
<accession>A0A291QPM6</accession>
<evidence type="ECO:0000313" key="5">
    <source>
        <dbReference type="EMBL" id="ATL45832.1"/>
    </source>
</evidence>
<dbReference type="PANTHER" id="PTHR31084:SF0">
    <property type="entry name" value="ALPHA-L-FUCOSIDASE 2"/>
    <property type="match status" value="1"/>
</dbReference>
<dbReference type="KEGG" id="cbae:COR50_00905"/>
<feature type="signal peptide" evidence="1">
    <location>
        <begin position="1"/>
        <end position="21"/>
    </location>
</feature>
<dbReference type="EMBL" id="CP023777">
    <property type="protein sequence ID" value="ATL45832.1"/>
    <property type="molecule type" value="Genomic_DNA"/>
</dbReference>
<dbReference type="Proteomes" id="UP000220133">
    <property type="component" value="Chromosome"/>
</dbReference>
<dbReference type="RefSeq" id="WP_098192222.1">
    <property type="nucleotide sequence ID" value="NZ_CP023777.1"/>
</dbReference>
<protein>
    <submittedName>
        <fullName evidence="5">Alpha-L-fucosidase</fullName>
    </submittedName>
</protein>
<feature type="chain" id="PRO_5013171965" evidence="1">
    <location>
        <begin position="22"/>
        <end position="827"/>
    </location>
</feature>
<evidence type="ECO:0000259" key="4">
    <source>
        <dbReference type="Pfam" id="PF22124"/>
    </source>
</evidence>
<dbReference type="AlphaFoldDB" id="A0A291QPM6"/>
<dbReference type="InterPro" id="IPR054363">
    <property type="entry name" value="GH95_cat"/>
</dbReference>
<dbReference type="InterPro" id="IPR016518">
    <property type="entry name" value="Alpha-L-fucosidase"/>
</dbReference>
<dbReference type="InterPro" id="IPR008928">
    <property type="entry name" value="6-hairpin_glycosidase_sf"/>
</dbReference>
<dbReference type="GO" id="GO:0005975">
    <property type="term" value="P:carbohydrate metabolic process"/>
    <property type="evidence" value="ECO:0007669"/>
    <property type="project" value="InterPro"/>
</dbReference>
<feature type="domain" description="Glycosyl hydrolase family 95 catalytic" evidence="4">
    <location>
        <begin position="307"/>
        <end position="721"/>
    </location>
</feature>
<name>A0A291QPM6_9BACT</name>
<evidence type="ECO:0000259" key="2">
    <source>
        <dbReference type="Pfam" id="PF14498"/>
    </source>
</evidence>
<evidence type="ECO:0000313" key="6">
    <source>
        <dbReference type="Proteomes" id="UP000220133"/>
    </source>
</evidence>